<dbReference type="GO" id="GO:0016020">
    <property type="term" value="C:membrane"/>
    <property type="evidence" value="ECO:0007669"/>
    <property type="project" value="InterPro"/>
</dbReference>
<dbReference type="InterPro" id="IPR005331">
    <property type="entry name" value="Sulfotransferase"/>
</dbReference>
<keyword evidence="2" id="KW-0472">Membrane</keyword>
<feature type="compositionally biased region" description="Polar residues" evidence="1">
    <location>
        <begin position="56"/>
        <end position="67"/>
    </location>
</feature>
<comment type="caution">
    <text evidence="3">The sequence shown here is derived from an EMBL/GenBank/DDBJ whole genome shotgun (WGS) entry which is preliminary data.</text>
</comment>
<dbReference type="Proteomes" id="UP001054902">
    <property type="component" value="Unassembled WGS sequence"/>
</dbReference>
<name>A0AAD3D9C2_9STRA</name>
<evidence type="ECO:0000256" key="2">
    <source>
        <dbReference type="SAM" id="Phobius"/>
    </source>
</evidence>
<sequence length="475" mass="53956">MTQARSYKGTSMYLLVVMIILTVAIYTAKELNVLDKVRGPVDSEEKTEFEKKLVNEPTSGVSNPETRTQVDDDADQDDDDDKSEKEEKKDDVQEGQEEKEIKDEVKNEVEVSEPVDCKKFDHGDFSSLEGVDSMFNCGSESGQCNWFYPAKFFHECGLGSKYMPHIAEMKRQYDAQELWLSGPPIVLPNCNIVPERMRKNPYKPDQDWTRHNLSMTHVHKTGGTSLVTAFSQCLNYGGKGKRRTLYMPGRKTLELSPAQQKIREERIAKGEKVLTGPRKSVIYGKNYEEGIEFLNEATKYKRPEEWGDTDHTLFGVVRDPAERFISAIGQATGAFGSTSNGIGKQLLDECLKETSKETLNCFINLMHTNSTWIEVHFTPMAMEVAFATAYQDIPVAIFPFTQVPNLLAELGANPNGKKKDGHSSNYRKSPILTNMSVDDYDDDMLKRLCEIYEMDAVFLNQMRMETRCDKFLPKI</sequence>
<feature type="compositionally biased region" description="Basic and acidic residues" evidence="1">
    <location>
        <begin position="82"/>
        <end position="108"/>
    </location>
</feature>
<protein>
    <submittedName>
        <fullName evidence="3">Uncharacterized protein</fullName>
    </submittedName>
</protein>
<feature type="transmembrane region" description="Helical" evidence="2">
    <location>
        <begin position="12"/>
        <end position="28"/>
    </location>
</feature>
<dbReference type="EMBL" id="BLLK01000069">
    <property type="protein sequence ID" value="GFH60163.1"/>
    <property type="molecule type" value="Genomic_DNA"/>
</dbReference>
<dbReference type="Pfam" id="PF03567">
    <property type="entry name" value="Sulfotransfer_2"/>
    <property type="match status" value="1"/>
</dbReference>
<feature type="compositionally biased region" description="Basic and acidic residues" evidence="1">
    <location>
        <begin position="40"/>
        <end position="54"/>
    </location>
</feature>
<keyword evidence="4" id="KW-1185">Reference proteome</keyword>
<evidence type="ECO:0000313" key="4">
    <source>
        <dbReference type="Proteomes" id="UP001054902"/>
    </source>
</evidence>
<keyword evidence="2" id="KW-0812">Transmembrane</keyword>
<reference evidence="3 4" key="1">
    <citation type="journal article" date="2021" name="Sci. Rep.">
        <title>The genome of the diatom Chaetoceros tenuissimus carries an ancient integrated fragment of an extant virus.</title>
        <authorList>
            <person name="Hongo Y."/>
            <person name="Kimura K."/>
            <person name="Takaki Y."/>
            <person name="Yoshida Y."/>
            <person name="Baba S."/>
            <person name="Kobayashi G."/>
            <person name="Nagasaki K."/>
            <person name="Hano T."/>
            <person name="Tomaru Y."/>
        </authorList>
    </citation>
    <scope>NUCLEOTIDE SEQUENCE [LARGE SCALE GENOMIC DNA]</scope>
    <source>
        <strain evidence="3 4">NIES-3715</strain>
    </source>
</reference>
<proteinExistence type="predicted"/>
<evidence type="ECO:0000256" key="1">
    <source>
        <dbReference type="SAM" id="MobiDB-lite"/>
    </source>
</evidence>
<feature type="region of interest" description="Disordered" evidence="1">
    <location>
        <begin position="40"/>
        <end position="108"/>
    </location>
</feature>
<keyword evidence="2" id="KW-1133">Transmembrane helix</keyword>
<feature type="compositionally biased region" description="Acidic residues" evidence="1">
    <location>
        <begin position="71"/>
        <end position="81"/>
    </location>
</feature>
<organism evidence="3 4">
    <name type="scientific">Chaetoceros tenuissimus</name>
    <dbReference type="NCBI Taxonomy" id="426638"/>
    <lineage>
        <taxon>Eukaryota</taxon>
        <taxon>Sar</taxon>
        <taxon>Stramenopiles</taxon>
        <taxon>Ochrophyta</taxon>
        <taxon>Bacillariophyta</taxon>
        <taxon>Coscinodiscophyceae</taxon>
        <taxon>Chaetocerotophycidae</taxon>
        <taxon>Chaetocerotales</taxon>
        <taxon>Chaetocerotaceae</taxon>
        <taxon>Chaetoceros</taxon>
    </lineage>
</organism>
<dbReference type="GO" id="GO:0008146">
    <property type="term" value="F:sulfotransferase activity"/>
    <property type="evidence" value="ECO:0007669"/>
    <property type="project" value="InterPro"/>
</dbReference>
<evidence type="ECO:0000313" key="3">
    <source>
        <dbReference type="EMBL" id="GFH60163.1"/>
    </source>
</evidence>
<accession>A0AAD3D9C2</accession>
<gene>
    <name evidence="3" type="ORF">CTEN210_16639</name>
</gene>
<dbReference type="AlphaFoldDB" id="A0AAD3D9C2"/>